<evidence type="ECO:0000313" key="7">
    <source>
        <dbReference type="EMBL" id="KAK9137920.1"/>
    </source>
</evidence>
<dbReference type="PROSITE" id="PS50089">
    <property type="entry name" value="ZF_RING_2"/>
    <property type="match status" value="1"/>
</dbReference>
<keyword evidence="4" id="KW-0862">Zinc</keyword>
<dbReference type="Pfam" id="PF13857">
    <property type="entry name" value="Ank_5"/>
    <property type="match status" value="1"/>
</dbReference>
<keyword evidence="4" id="KW-0863">Zinc-finger</keyword>
<keyword evidence="2 3" id="KW-0040">ANK repeat</keyword>
<dbReference type="InterPro" id="IPR036770">
    <property type="entry name" value="Ankyrin_rpt-contain_sf"/>
</dbReference>
<evidence type="ECO:0000313" key="8">
    <source>
        <dbReference type="Proteomes" id="UP001417504"/>
    </source>
</evidence>
<evidence type="ECO:0000256" key="5">
    <source>
        <dbReference type="SAM" id="MobiDB-lite"/>
    </source>
</evidence>
<feature type="compositionally biased region" description="Polar residues" evidence="5">
    <location>
        <begin position="289"/>
        <end position="304"/>
    </location>
</feature>
<comment type="caution">
    <text evidence="7">The sequence shown here is derived from an EMBL/GenBank/DDBJ whole genome shotgun (WGS) entry which is preliminary data.</text>
</comment>
<evidence type="ECO:0000259" key="6">
    <source>
        <dbReference type="PROSITE" id="PS50089"/>
    </source>
</evidence>
<dbReference type="InterPro" id="IPR013083">
    <property type="entry name" value="Znf_RING/FYVE/PHD"/>
</dbReference>
<dbReference type="SUPFAM" id="SSF48403">
    <property type="entry name" value="Ankyrin repeat"/>
    <property type="match status" value="1"/>
</dbReference>
<gene>
    <name evidence="7" type="ORF">Sjap_008514</name>
</gene>
<dbReference type="GO" id="GO:0008270">
    <property type="term" value="F:zinc ion binding"/>
    <property type="evidence" value="ECO:0007669"/>
    <property type="project" value="UniProtKB-KW"/>
</dbReference>
<dbReference type="Pfam" id="PF13920">
    <property type="entry name" value="zf-C3HC4_3"/>
    <property type="match status" value="1"/>
</dbReference>
<dbReference type="EMBL" id="JBBNAE010000003">
    <property type="protein sequence ID" value="KAK9137920.1"/>
    <property type="molecule type" value="Genomic_DNA"/>
</dbReference>
<dbReference type="PANTHER" id="PTHR24166:SF45">
    <property type="entry name" value="E3 UBIQUITIN-PROTEIN LIGASE XBAT35"/>
    <property type="match status" value="1"/>
</dbReference>
<dbReference type="Gene3D" id="1.25.40.20">
    <property type="entry name" value="Ankyrin repeat-containing domain"/>
    <property type="match status" value="1"/>
</dbReference>
<feature type="compositionally biased region" description="Gly residues" evidence="5">
    <location>
        <begin position="311"/>
        <end position="320"/>
    </location>
</feature>
<dbReference type="SMART" id="SM00248">
    <property type="entry name" value="ANK"/>
    <property type="match status" value="2"/>
</dbReference>
<protein>
    <recommendedName>
        <fullName evidence="6">RING-type domain-containing protein</fullName>
    </recommendedName>
</protein>
<feature type="repeat" description="ANK" evidence="3">
    <location>
        <begin position="75"/>
        <end position="107"/>
    </location>
</feature>
<keyword evidence="4" id="KW-0479">Metal-binding</keyword>
<dbReference type="AlphaFoldDB" id="A0AAP0PEP3"/>
<keyword evidence="8" id="KW-1185">Reference proteome</keyword>
<keyword evidence="1" id="KW-0677">Repeat</keyword>
<proteinExistence type="predicted"/>
<evidence type="ECO:0000256" key="3">
    <source>
        <dbReference type="PROSITE-ProRule" id="PRU00023"/>
    </source>
</evidence>
<dbReference type="CDD" id="cd23129">
    <property type="entry name" value="RING-HC_XBAT35-like"/>
    <property type="match status" value="1"/>
</dbReference>
<dbReference type="Proteomes" id="UP001417504">
    <property type="component" value="Unassembled WGS sequence"/>
</dbReference>
<reference evidence="7 8" key="1">
    <citation type="submission" date="2024-01" db="EMBL/GenBank/DDBJ databases">
        <title>Genome assemblies of Stephania.</title>
        <authorList>
            <person name="Yang L."/>
        </authorList>
    </citation>
    <scope>NUCLEOTIDE SEQUENCE [LARGE SCALE GENOMIC DNA]</scope>
    <source>
        <strain evidence="7">QJT</strain>
        <tissue evidence="7">Leaf</tissue>
    </source>
</reference>
<sequence length="470" mass="50121">MGQQQSKDELLHQQVNYGNVEGIKKLSQDGAGVEWIDKEGKTPLIVACMNPELIAVAKALIDLGANVNAFRPGGHAGTPLHHAAKRGLEQTVRLLLSRGANPFLMNDDCQTPLEIARMKGYSNVVRTIESHISYFSGLLRELHGPGFLEALAPQWLSKQIWAVVTPCGSRNPSKPIKLELAVYNSELDAMPSTVIALWKAKIEEPKFRQSDPVVIIYTNETKNRYKFASANVGEMQQLHCFYNAIRGQPQVMHLAPNSHSTTIPAESTGLGIASNASIHSAAEGGPSPARNTQNTDASSSNQLENPAGNSDYGGWGAGGGPTPPAIGSANGWEDKPSKDAYQGWSASQAGPSSTGTQMTQENTETKSIPSAPPLPEGTADDLIHYPSIDCSPIDFSILTVTSEQGGTSKDKDGDTASSCVVCLDAAIEGACIPCGHMAGCMSCLNEIKAKKWGCPVCRAEIDQVVRLYAV</sequence>
<dbReference type="PROSITE" id="PS50297">
    <property type="entry name" value="ANK_REP_REGION"/>
    <property type="match status" value="2"/>
</dbReference>
<evidence type="ECO:0000256" key="2">
    <source>
        <dbReference type="ARBA" id="ARBA00023043"/>
    </source>
</evidence>
<feature type="repeat" description="ANK" evidence="3">
    <location>
        <begin position="39"/>
        <end position="72"/>
    </location>
</feature>
<dbReference type="InterPro" id="IPR050889">
    <property type="entry name" value="Dendritic_Spine_Reg/Scaffold"/>
</dbReference>
<dbReference type="SMART" id="SM00184">
    <property type="entry name" value="RING"/>
    <property type="match status" value="1"/>
</dbReference>
<accession>A0AAP0PEP3</accession>
<evidence type="ECO:0000256" key="4">
    <source>
        <dbReference type="PROSITE-ProRule" id="PRU00175"/>
    </source>
</evidence>
<dbReference type="SUPFAM" id="SSF57850">
    <property type="entry name" value="RING/U-box"/>
    <property type="match status" value="1"/>
</dbReference>
<feature type="compositionally biased region" description="Polar residues" evidence="5">
    <location>
        <begin position="344"/>
        <end position="368"/>
    </location>
</feature>
<dbReference type="InterPro" id="IPR002110">
    <property type="entry name" value="Ankyrin_rpt"/>
</dbReference>
<dbReference type="PROSITE" id="PS50088">
    <property type="entry name" value="ANK_REPEAT"/>
    <property type="match status" value="2"/>
</dbReference>
<dbReference type="Gene3D" id="3.30.40.10">
    <property type="entry name" value="Zinc/RING finger domain, C3HC4 (zinc finger)"/>
    <property type="match status" value="1"/>
</dbReference>
<feature type="domain" description="RING-type" evidence="6">
    <location>
        <begin position="419"/>
        <end position="458"/>
    </location>
</feature>
<feature type="region of interest" description="Disordered" evidence="5">
    <location>
        <begin position="278"/>
        <end position="381"/>
    </location>
</feature>
<name>A0AAP0PEP3_9MAGN</name>
<organism evidence="7 8">
    <name type="scientific">Stephania japonica</name>
    <dbReference type="NCBI Taxonomy" id="461633"/>
    <lineage>
        <taxon>Eukaryota</taxon>
        <taxon>Viridiplantae</taxon>
        <taxon>Streptophyta</taxon>
        <taxon>Embryophyta</taxon>
        <taxon>Tracheophyta</taxon>
        <taxon>Spermatophyta</taxon>
        <taxon>Magnoliopsida</taxon>
        <taxon>Ranunculales</taxon>
        <taxon>Menispermaceae</taxon>
        <taxon>Menispermoideae</taxon>
        <taxon>Cissampelideae</taxon>
        <taxon>Stephania</taxon>
    </lineage>
</organism>
<evidence type="ECO:0000256" key="1">
    <source>
        <dbReference type="ARBA" id="ARBA00022737"/>
    </source>
</evidence>
<dbReference type="InterPro" id="IPR001841">
    <property type="entry name" value="Znf_RING"/>
</dbReference>
<dbReference type="PANTHER" id="PTHR24166">
    <property type="entry name" value="ROLLING PEBBLES, ISOFORM B"/>
    <property type="match status" value="1"/>
</dbReference>